<dbReference type="Proteomes" id="UP000253099">
    <property type="component" value="Unassembled WGS sequence"/>
</dbReference>
<dbReference type="InterPro" id="IPR039448">
    <property type="entry name" value="Beta_helix"/>
</dbReference>
<sequence length="204" mass="22727">MDKIVIDKYEFNNVNNPISLSYISNSQISNNKLANDGVCVCISITNSLFVDVINNTILKGLHYGIHFSNTNNSVIRFNNLSFETLNTISNPTNVYGILVQGNSNNVSIYSNNVSDFYESIVCSPSNDTRVYNNIVYDCRFGIKFFDAQNGCAYNNTVKNCYNVQSKSSGPGFCILNNVFNITIENNNIFNNSRIGISIKNSSNI</sequence>
<organism evidence="2 3">
    <name type="scientific">Candidatus Methanobinarius endosymbioticus</name>
    <dbReference type="NCBI Taxonomy" id="2006182"/>
    <lineage>
        <taxon>Archaea</taxon>
        <taxon>Methanobacteriati</taxon>
        <taxon>Methanobacteriota</taxon>
        <taxon>Methanomada group</taxon>
        <taxon>Methanobacteria</taxon>
        <taxon>Methanobacteriales</taxon>
        <taxon>Methanobacteriaceae</taxon>
        <taxon>Candidatus Methanobinarius</taxon>
    </lineage>
</organism>
<dbReference type="EMBL" id="NIZT01000012">
    <property type="protein sequence ID" value="RBQ23985.1"/>
    <property type="molecule type" value="Genomic_DNA"/>
</dbReference>
<dbReference type="SMART" id="SM00710">
    <property type="entry name" value="PbH1"/>
    <property type="match status" value="5"/>
</dbReference>
<accession>A0A366MCS0</accession>
<protein>
    <recommendedName>
        <fullName evidence="1">Right handed beta helix domain-containing protein</fullName>
    </recommendedName>
</protein>
<dbReference type="InterPro" id="IPR006626">
    <property type="entry name" value="PbH1"/>
</dbReference>
<gene>
    <name evidence="2" type="ORF">ALNOE001_05320</name>
</gene>
<dbReference type="SUPFAM" id="SSF51126">
    <property type="entry name" value="Pectin lyase-like"/>
    <property type="match status" value="1"/>
</dbReference>
<keyword evidence="3" id="KW-1185">Reference proteome</keyword>
<dbReference type="Pfam" id="PF13229">
    <property type="entry name" value="Beta_helix"/>
    <property type="match status" value="1"/>
</dbReference>
<reference evidence="2 3" key="1">
    <citation type="submission" date="2018-06" db="EMBL/GenBank/DDBJ databases">
        <title>Genomic insight into two independent archaeal endosymbiosis events.</title>
        <authorList>
            <person name="Lind A.E."/>
            <person name="Lewis W.H."/>
            <person name="Spang A."/>
            <person name="Guy L."/>
            <person name="Embley M.T."/>
            <person name="Ettema T.J.G."/>
        </authorList>
    </citation>
    <scope>NUCLEOTIDE SEQUENCE [LARGE SCALE GENOMIC DNA]</scope>
    <source>
        <strain evidence="2">NOE</strain>
    </source>
</reference>
<feature type="domain" description="Right handed beta helix" evidence="1">
    <location>
        <begin position="42"/>
        <end position="203"/>
    </location>
</feature>
<evidence type="ECO:0000313" key="3">
    <source>
        <dbReference type="Proteomes" id="UP000253099"/>
    </source>
</evidence>
<dbReference type="Gene3D" id="2.160.20.10">
    <property type="entry name" value="Single-stranded right-handed beta-helix, Pectin lyase-like"/>
    <property type="match status" value="1"/>
</dbReference>
<name>A0A366MCS0_9EURY</name>
<dbReference type="InterPro" id="IPR011050">
    <property type="entry name" value="Pectin_lyase_fold/virulence"/>
</dbReference>
<evidence type="ECO:0000259" key="1">
    <source>
        <dbReference type="Pfam" id="PF13229"/>
    </source>
</evidence>
<comment type="caution">
    <text evidence="2">The sequence shown here is derived from an EMBL/GenBank/DDBJ whole genome shotgun (WGS) entry which is preliminary data.</text>
</comment>
<dbReference type="AlphaFoldDB" id="A0A366MCS0"/>
<evidence type="ECO:0000313" key="2">
    <source>
        <dbReference type="EMBL" id="RBQ23985.1"/>
    </source>
</evidence>
<dbReference type="InterPro" id="IPR012334">
    <property type="entry name" value="Pectin_lyas_fold"/>
</dbReference>
<proteinExistence type="predicted"/>